<feature type="domain" description="BON" evidence="3">
    <location>
        <begin position="157"/>
        <end position="225"/>
    </location>
</feature>
<reference evidence="5" key="1">
    <citation type="submission" date="2021-10" db="EMBL/GenBank/DDBJ databases">
        <title>Roseicella aerolatum sp. nov., isolated from aerosols of e-waste dismantling site.</title>
        <authorList>
            <person name="Qin T."/>
        </authorList>
    </citation>
    <scope>NUCLEOTIDE SEQUENCE</scope>
    <source>
        <strain evidence="5">GB24</strain>
    </source>
</reference>
<organism evidence="5 6">
    <name type="scientific">Roseicella aerolata</name>
    <dbReference type="NCBI Taxonomy" id="2883479"/>
    <lineage>
        <taxon>Bacteria</taxon>
        <taxon>Pseudomonadati</taxon>
        <taxon>Pseudomonadota</taxon>
        <taxon>Alphaproteobacteria</taxon>
        <taxon>Acetobacterales</taxon>
        <taxon>Roseomonadaceae</taxon>
        <taxon>Roseicella</taxon>
    </lineage>
</organism>
<keyword evidence="1 2" id="KW-0129">CBS domain</keyword>
<evidence type="ECO:0000313" key="6">
    <source>
        <dbReference type="Proteomes" id="UP001139311"/>
    </source>
</evidence>
<dbReference type="Pfam" id="PF04972">
    <property type="entry name" value="BON"/>
    <property type="match status" value="1"/>
</dbReference>
<dbReference type="Pfam" id="PF00571">
    <property type="entry name" value="CBS"/>
    <property type="match status" value="2"/>
</dbReference>
<dbReference type="InterPro" id="IPR051257">
    <property type="entry name" value="Diverse_CBS-Domain"/>
</dbReference>
<dbReference type="Gene3D" id="3.30.1340.30">
    <property type="match status" value="1"/>
</dbReference>
<dbReference type="PROSITE" id="PS50914">
    <property type="entry name" value="BON"/>
    <property type="match status" value="1"/>
</dbReference>
<name>A0A9X1IAP2_9PROT</name>
<keyword evidence="6" id="KW-1185">Reference proteome</keyword>
<feature type="domain" description="CBS" evidence="4">
    <location>
        <begin position="10"/>
        <end position="66"/>
    </location>
</feature>
<dbReference type="PIRSF" id="PIRSF036990">
    <property type="entry name" value="UCP036990_CBS_BON"/>
    <property type="match status" value="1"/>
</dbReference>
<evidence type="ECO:0000256" key="1">
    <source>
        <dbReference type="ARBA" id="ARBA00023122"/>
    </source>
</evidence>
<evidence type="ECO:0000259" key="4">
    <source>
        <dbReference type="PROSITE" id="PS51371"/>
    </source>
</evidence>
<sequence>MSHLTARDLMTPDVVTVPPETPVIAVARLLAERGISAVPVMDKAGKVLGVVTEADLIRRLAGEEDQPQGWLRSLFSDPGAQADRYARTHGSTAEEIMTEEVVAVSEADTATHIAHLMEERGIRRVLVLQDGRLRGIVSRADLLRALVSPPRVEGELSDERIRQAVLAAMRKEPWADTFYTLVEVKDGIVEFHGFMRTEQVKRGLRVLAEQVPGVKGVVDKTQPMPVYLYGGV</sequence>
<proteinExistence type="predicted"/>
<evidence type="ECO:0000259" key="3">
    <source>
        <dbReference type="PROSITE" id="PS50914"/>
    </source>
</evidence>
<dbReference type="SMART" id="SM00116">
    <property type="entry name" value="CBS"/>
    <property type="match status" value="2"/>
</dbReference>
<gene>
    <name evidence="5" type="ORF">LHA35_06065</name>
</gene>
<dbReference type="Gene3D" id="3.10.580.10">
    <property type="entry name" value="CBS-domain"/>
    <property type="match status" value="1"/>
</dbReference>
<dbReference type="AlphaFoldDB" id="A0A9X1IAP2"/>
<dbReference type="InterPro" id="IPR007055">
    <property type="entry name" value="BON_dom"/>
</dbReference>
<dbReference type="InterPro" id="IPR000644">
    <property type="entry name" value="CBS_dom"/>
</dbReference>
<dbReference type="PROSITE" id="PS51371">
    <property type="entry name" value="CBS"/>
    <property type="match status" value="2"/>
</dbReference>
<accession>A0A9X1IAP2</accession>
<feature type="domain" description="CBS" evidence="4">
    <location>
        <begin position="97"/>
        <end position="153"/>
    </location>
</feature>
<dbReference type="PANTHER" id="PTHR43080">
    <property type="entry name" value="CBS DOMAIN-CONTAINING PROTEIN CBSX3, MITOCHONDRIAL"/>
    <property type="match status" value="1"/>
</dbReference>
<comment type="caution">
    <text evidence="5">The sequence shown here is derived from an EMBL/GenBank/DDBJ whole genome shotgun (WGS) entry which is preliminary data.</text>
</comment>
<evidence type="ECO:0000256" key="2">
    <source>
        <dbReference type="PROSITE-ProRule" id="PRU00703"/>
    </source>
</evidence>
<dbReference type="Proteomes" id="UP001139311">
    <property type="component" value="Unassembled WGS sequence"/>
</dbReference>
<dbReference type="EMBL" id="JAJAQI010000006">
    <property type="protein sequence ID" value="MCB4821295.1"/>
    <property type="molecule type" value="Genomic_DNA"/>
</dbReference>
<evidence type="ECO:0000313" key="5">
    <source>
        <dbReference type="EMBL" id="MCB4821295.1"/>
    </source>
</evidence>
<dbReference type="SUPFAM" id="SSF54631">
    <property type="entry name" value="CBS-domain pair"/>
    <property type="match status" value="1"/>
</dbReference>
<dbReference type="RefSeq" id="WP_226605811.1">
    <property type="nucleotide sequence ID" value="NZ_JAJAQI010000006.1"/>
</dbReference>
<dbReference type="InterPro" id="IPR046342">
    <property type="entry name" value="CBS_dom_sf"/>
</dbReference>
<dbReference type="InterPro" id="IPR017080">
    <property type="entry name" value="UCP036990_CBS_BON"/>
</dbReference>
<dbReference type="CDD" id="cd04586">
    <property type="entry name" value="CBS_pair_BON_assoc"/>
    <property type="match status" value="1"/>
</dbReference>
<protein>
    <submittedName>
        <fullName evidence="5">CBS domain-containing protein</fullName>
    </submittedName>
</protein>
<dbReference type="PANTHER" id="PTHR43080:SF26">
    <property type="entry name" value="REGULATORY PROTEIN"/>
    <property type="match status" value="1"/>
</dbReference>